<dbReference type="AlphaFoldDB" id="A0A6A6DVV6"/>
<feature type="region of interest" description="Disordered" evidence="1">
    <location>
        <begin position="1"/>
        <end position="50"/>
    </location>
</feature>
<dbReference type="Proteomes" id="UP000800200">
    <property type="component" value="Unassembled WGS sequence"/>
</dbReference>
<gene>
    <name evidence="2" type="ORF">K469DRAFT_635859</name>
</gene>
<reference evidence="2" key="1">
    <citation type="journal article" date="2020" name="Stud. Mycol.">
        <title>101 Dothideomycetes genomes: a test case for predicting lifestyles and emergence of pathogens.</title>
        <authorList>
            <person name="Haridas S."/>
            <person name="Albert R."/>
            <person name="Binder M."/>
            <person name="Bloem J."/>
            <person name="Labutti K."/>
            <person name="Salamov A."/>
            <person name="Andreopoulos B."/>
            <person name="Baker S."/>
            <person name="Barry K."/>
            <person name="Bills G."/>
            <person name="Bluhm B."/>
            <person name="Cannon C."/>
            <person name="Castanera R."/>
            <person name="Culley D."/>
            <person name="Daum C."/>
            <person name="Ezra D."/>
            <person name="Gonzalez J."/>
            <person name="Henrissat B."/>
            <person name="Kuo A."/>
            <person name="Liang C."/>
            <person name="Lipzen A."/>
            <person name="Lutzoni F."/>
            <person name="Magnuson J."/>
            <person name="Mondo S."/>
            <person name="Nolan M."/>
            <person name="Ohm R."/>
            <person name="Pangilinan J."/>
            <person name="Park H.-J."/>
            <person name="Ramirez L."/>
            <person name="Alfaro M."/>
            <person name="Sun H."/>
            <person name="Tritt A."/>
            <person name="Yoshinaga Y."/>
            <person name="Zwiers L.-H."/>
            <person name="Turgeon B."/>
            <person name="Goodwin S."/>
            <person name="Spatafora J."/>
            <person name="Crous P."/>
            <person name="Grigoriev I."/>
        </authorList>
    </citation>
    <scope>NUCLEOTIDE SEQUENCE</scope>
    <source>
        <strain evidence="2">CBS 207.26</strain>
    </source>
</reference>
<sequence>MNRNAENVFKQRVARENCRNPPPIMPSITPEPDDAPDDNATLVDSNDQKA</sequence>
<name>A0A6A6DVV6_9PEZI</name>
<evidence type="ECO:0000256" key="1">
    <source>
        <dbReference type="SAM" id="MobiDB-lite"/>
    </source>
</evidence>
<proteinExistence type="predicted"/>
<evidence type="ECO:0000313" key="2">
    <source>
        <dbReference type="EMBL" id="KAF2182915.1"/>
    </source>
</evidence>
<organism evidence="2 3">
    <name type="scientific">Zopfia rhizophila CBS 207.26</name>
    <dbReference type="NCBI Taxonomy" id="1314779"/>
    <lineage>
        <taxon>Eukaryota</taxon>
        <taxon>Fungi</taxon>
        <taxon>Dikarya</taxon>
        <taxon>Ascomycota</taxon>
        <taxon>Pezizomycotina</taxon>
        <taxon>Dothideomycetes</taxon>
        <taxon>Dothideomycetes incertae sedis</taxon>
        <taxon>Zopfiaceae</taxon>
        <taxon>Zopfia</taxon>
    </lineage>
</organism>
<dbReference type="EMBL" id="ML994645">
    <property type="protein sequence ID" value="KAF2182915.1"/>
    <property type="molecule type" value="Genomic_DNA"/>
</dbReference>
<keyword evidence="3" id="KW-1185">Reference proteome</keyword>
<evidence type="ECO:0000313" key="3">
    <source>
        <dbReference type="Proteomes" id="UP000800200"/>
    </source>
</evidence>
<protein>
    <submittedName>
        <fullName evidence="2">Uncharacterized protein</fullName>
    </submittedName>
</protein>
<accession>A0A6A6DVV6</accession>